<evidence type="ECO:0000256" key="2">
    <source>
        <dbReference type="ARBA" id="ARBA00022516"/>
    </source>
</evidence>
<evidence type="ECO:0000256" key="1">
    <source>
        <dbReference type="ARBA" id="ARBA00006500"/>
    </source>
</evidence>
<dbReference type="InterPro" id="IPR002864">
    <property type="entry name" value="Acyl-ACP_thioesterase_NHD"/>
</dbReference>
<organism evidence="10 11">
    <name type="scientific">Zongyangia hominis</name>
    <dbReference type="NCBI Taxonomy" id="2763677"/>
    <lineage>
        <taxon>Bacteria</taxon>
        <taxon>Bacillati</taxon>
        <taxon>Bacillota</taxon>
        <taxon>Clostridia</taxon>
        <taxon>Eubacteriales</taxon>
        <taxon>Oscillospiraceae</taxon>
        <taxon>Zongyangia</taxon>
    </lineage>
</organism>
<dbReference type="Proteomes" id="UP000660861">
    <property type="component" value="Unassembled WGS sequence"/>
</dbReference>
<keyword evidence="7" id="KW-0275">Fatty acid biosynthesis</keyword>
<dbReference type="InterPro" id="IPR045023">
    <property type="entry name" value="FATA/B"/>
</dbReference>
<comment type="caution">
    <text evidence="10">The sequence shown here is derived from an EMBL/GenBank/DDBJ whole genome shotgun (WGS) entry which is preliminary data.</text>
</comment>
<keyword evidence="5" id="KW-0809">Transit peptide</keyword>
<dbReference type="PANTHER" id="PTHR31727">
    <property type="entry name" value="OLEOYL-ACYL CARRIER PROTEIN THIOESTERASE 1, CHLOROPLASTIC"/>
    <property type="match status" value="1"/>
</dbReference>
<dbReference type="Pfam" id="PF01643">
    <property type="entry name" value="Acyl-ACP_TE"/>
    <property type="match status" value="1"/>
</dbReference>
<evidence type="ECO:0000259" key="8">
    <source>
        <dbReference type="Pfam" id="PF01643"/>
    </source>
</evidence>
<keyword evidence="4" id="KW-0276">Fatty acid metabolism</keyword>
<protein>
    <recommendedName>
        <fullName evidence="12">Acyl-ACP thioesterase</fullName>
    </recommendedName>
</protein>
<keyword evidence="6" id="KW-0443">Lipid metabolism</keyword>
<reference evidence="10" key="1">
    <citation type="submission" date="2020-08" db="EMBL/GenBank/DDBJ databases">
        <title>Genome public.</title>
        <authorList>
            <person name="Liu C."/>
            <person name="Sun Q."/>
        </authorList>
    </citation>
    <scope>NUCLEOTIDE SEQUENCE</scope>
    <source>
        <strain evidence="10">NSJ-54</strain>
    </source>
</reference>
<proteinExistence type="inferred from homology"/>
<evidence type="ECO:0000256" key="3">
    <source>
        <dbReference type="ARBA" id="ARBA00022801"/>
    </source>
</evidence>
<evidence type="ECO:0000256" key="6">
    <source>
        <dbReference type="ARBA" id="ARBA00023098"/>
    </source>
</evidence>
<name>A0A926EEE5_9FIRM</name>
<evidence type="ECO:0000313" key="10">
    <source>
        <dbReference type="EMBL" id="MBC8570654.1"/>
    </source>
</evidence>
<feature type="domain" description="Acyl-ACP thioesterase-like C-terminal" evidence="9">
    <location>
        <begin position="164"/>
        <end position="222"/>
    </location>
</feature>
<evidence type="ECO:0000313" key="11">
    <source>
        <dbReference type="Proteomes" id="UP000660861"/>
    </source>
</evidence>
<evidence type="ECO:0008006" key="12">
    <source>
        <dbReference type="Google" id="ProtNLM"/>
    </source>
</evidence>
<dbReference type="EMBL" id="JACRTC010000004">
    <property type="protein sequence ID" value="MBC8570654.1"/>
    <property type="molecule type" value="Genomic_DNA"/>
</dbReference>
<sequence length="248" mass="27925">MIDFHPIGPQTYPVHIYDFCCDQTDRMKPSYLLRWMEEFASAHVAAMGLGRRELMEADMVFLLSRMTVRVTRMPQAGEDVEVTTWERGASGPLYNREFSVRPAGGEEPLAEATTQWMLVNPTTRRILRPKQVGFETPKQPFAAAVEDLGRLKLPVQMAAVGERVVRYADIDRNGHLNNAVYADILCDYSGVDLTKERVSGFYLSFVHEALPGQTLQIATAREQGRVLMEGRVGETICFEGILDTVPVR</sequence>
<dbReference type="GO" id="GO:0016297">
    <property type="term" value="F:fatty acyl-[ACP] hydrolase activity"/>
    <property type="evidence" value="ECO:0007669"/>
    <property type="project" value="InterPro"/>
</dbReference>
<dbReference type="SUPFAM" id="SSF54637">
    <property type="entry name" value="Thioesterase/thiol ester dehydrase-isomerase"/>
    <property type="match status" value="2"/>
</dbReference>
<dbReference type="RefSeq" id="WP_262397751.1">
    <property type="nucleotide sequence ID" value="NZ_JACRTC010000004.1"/>
</dbReference>
<evidence type="ECO:0000256" key="5">
    <source>
        <dbReference type="ARBA" id="ARBA00022946"/>
    </source>
</evidence>
<gene>
    <name evidence="10" type="ORF">H8709_07385</name>
</gene>
<evidence type="ECO:0000256" key="4">
    <source>
        <dbReference type="ARBA" id="ARBA00022832"/>
    </source>
</evidence>
<feature type="domain" description="Acyl-ACP thioesterase N-terminal hotdog" evidence="8">
    <location>
        <begin position="10"/>
        <end position="128"/>
    </location>
</feature>
<evidence type="ECO:0000256" key="7">
    <source>
        <dbReference type="ARBA" id="ARBA00023160"/>
    </source>
</evidence>
<evidence type="ECO:0000259" key="9">
    <source>
        <dbReference type="Pfam" id="PF20791"/>
    </source>
</evidence>
<dbReference type="PANTHER" id="PTHR31727:SF6">
    <property type="entry name" value="OLEOYL-ACYL CARRIER PROTEIN THIOESTERASE 1, CHLOROPLASTIC"/>
    <property type="match status" value="1"/>
</dbReference>
<dbReference type="InterPro" id="IPR029069">
    <property type="entry name" value="HotDog_dom_sf"/>
</dbReference>
<keyword evidence="11" id="KW-1185">Reference proteome</keyword>
<comment type="similarity">
    <text evidence="1">Belongs to the acyl-ACP thioesterase family.</text>
</comment>
<dbReference type="InterPro" id="IPR049427">
    <property type="entry name" value="Acyl-ACP_TE_C"/>
</dbReference>
<dbReference type="CDD" id="cd00586">
    <property type="entry name" value="4HBT"/>
    <property type="match status" value="1"/>
</dbReference>
<dbReference type="Pfam" id="PF20791">
    <property type="entry name" value="Acyl-ACP_TE_C"/>
    <property type="match status" value="1"/>
</dbReference>
<keyword evidence="2" id="KW-0444">Lipid biosynthesis</keyword>
<keyword evidence="3" id="KW-0378">Hydrolase</keyword>
<dbReference type="AlphaFoldDB" id="A0A926EEE5"/>
<dbReference type="Gene3D" id="3.10.129.10">
    <property type="entry name" value="Hotdog Thioesterase"/>
    <property type="match status" value="1"/>
</dbReference>
<accession>A0A926EEE5</accession>
<dbReference type="GO" id="GO:0000036">
    <property type="term" value="F:acyl carrier activity"/>
    <property type="evidence" value="ECO:0007669"/>
    <property type="project" value="TreeGrafter"/>
</dbReference>